<dbReference type="PATRIC" id="fig|1367477.3.peg.4968"/>
<evidence type="ECO:0000259" key="4">
    <source>
        <dbReference type="Pfam" id="PF00294"/>
    </source>
</evidence>
<dbReference type="GO" id="GO:0016301">
    <property type="term" value="F:kinase activity"/>
    <property type="evidence" value="ECO:0007669"/>
    <property type="project" value="UniProtKB-KW"/>
</dbReference>
<dbReference type="PANTHER" id="PTHR43320:SF2">
    <property type="entry name" value="2-DEHYDRO-3-DEOXYGLUCONOKINASE_2-DEHYDRO-3-DEOXYGALACTONOKINASE"/>
    <property type="match status" value="1"/>
</dbReference>
<dbReference type="HOGENOM" id="CLU_027634_0_1_9"/>
<proteinExistence type="inferred from homology"/>
<organism evidence="5 6">
    <name type="scientific">Bacillus infantis NRRL B-14911</name>
    <dbReference type="NCBI Taxonomy" id="1367477"/>
    <lineage>
        <taxon>Bacteria</taxon>
        <taxon>Bacillati</taxon>
        <taxon>Bacillota</taxon>
        <taxon>Bacilli</taxon>
        <taxon>Bacillales</taxon>
        <taxon>Bacillaceae</taxon>
        <taxon>Bacillus</taxon>
    </lineage>
</organism>
<sequence length="334" mass="37455">MSRILTLGEIMLRLSTRVDTRLSESKQFQVHYGGGEANVAISLANYNHSVSFASKVPNNALGLAVKRHLQQYGVSTDLLLFGGTRLGSYYLESGVGERSSSVIYDRAYSSFSEIEMLEWSMDELFGDVELFHVSGITPALSDNWAKLTEQLMKEAKKRSVKISFDINYRAKLWSYIKAKSILPALLPYADYCSAGKLDAIHLLGIEEQSKDGEDVANYYQQMSDLYPNIEMFYSTLREIKSTSDHILKGTIWNKGVLYASKKHFIVPVIDRVGGGDAFSAGIIHGLLTKQDLDYTVSFATAASAMKHTITGDCNQFSIEEIEEFMTRDDQRIKR</sequence>
<protein>
    <submittedName>
        <fullName evidence="5">2-dehydro-3-deoxygluconokinase</fullName>
    </submittedName>
</protein>
<dbReference type="AlphaFoldDB" id="U5LJK0"/>
<evidence type="ECO:0000313" key="5">
    <source>
        <dbReference type="EMBL" id="AGX06807.1"/>
    </source>
</evidence>
<dbReference type="SUPFAM" id="SSF53613">
    <property type="entry name" value="Ribokinase-like"/>
    <property type="match status" value="1"/>
</dbReference>
<dbReference type="PANTHER" id="PTHR43320">
    <property type="entry name" value="SUGAR KINASE"/>
    <property type="match status" value="1"/>
</dbReference>
<comment type="similarity">
    <text evidence="1">Belongs to the carbohydrate kinase PfkB family.</text>
</comment>
<dbReference type="KEGG" id="bif:N288_24875"/>
<gene>
    <name evidence="5" type="ORF">N288_24875</name>
</gene>
<evidence type="ECO:0000256" key="3">
    <source>
        <dbReference type="ARBA" id="ARBA00022777"/>
    </source>
</evidence>
<keyword evidence="3 5" id="KW-0418">Kinase</keyword>
<dbReference type="RefSeq" id="WP_009794503.1">
    <property type="nucleotide sequence ID" value="NC_022524.1"/>
</dbReference>
<dbReference type="EMBL" id="CP006643">
    <property type="protein sequence ID" value="AGX06807.1"/>
    <property type="molecule type" value="Genomic_DNA"/>
</dbReference>
<feature type="domain" description="Carbohydrate kinase PfkB" evidence="4">
    <location>
        <begin position="1"/>
        <end position="313"/>
    </location>
</feature>
<accession>U5LJK0</accession>
<keyword evidence="6" id="KW-1185">Reference proteome</keyword>
<dbReference type="Proteomes" id="UP000017805">
    <property type="component" value="Chromosome"/>
</dbReference>
<keyword evidence="2" id="KW-0808">Transferase</keyword>
<dbReference type="InterPro" id="IPR029056">
    <property type="entry name" value="Ribokinase-like"/>
</dbReference>
<name>U5LJK0_9BACI</name>
<dbReference type="Gene3D" id="3.40.1190.20">
    <property type="match status" value="1"/>
</dbReference>
<dbReference type="InterPro" id="IPR052700">
    <property type="entry name" value="Carb_kinase_PfkB-like"/>
</dbReference>
<dbReference type="InterPro" id="IPR011611">
    <property type="entry name" value="PfkB_dom"/>
</dbReference>
<dbReference type="CDD" id="cd01166">
    <property type="entry name" value="KdgK"/>
    <property type="match status" value="1"/>
</dbReference>
<evidence type="ECO:0000313" key="6">
    <source>
        <dbReference type="Proteomes" id="UP000017805"/>
    </source>
</evidence>
<evidence type="ECO:0000256" key="1">
    <source>
        <dbReference type="ARBA" id="ARBA00010688"/>
    </source>
</evidence>
<evidence type="ECO:0000256" key="2">
    <source>
        <dbReference type="ARBA" id="ARBA00022679"/>
    </source>
</evidence>
<reference evidence="5 6" key="1">
    <citation type="submission" date="2013-07" db="EMBL/GenBank/DDBJ databases">
        <title>Complete genome sequence of Bacillus infantis NRRL B-14911 that has potential to induce cardiac disease by antigenic mimicry.</title>
        <authorList>
            <person name="Massilamany C."/>
            <person name="Smith T.P.L."/>
            <person name="Loy J.D."/>
            <person name="Barletta R."/>
            <person name="Reddy J."/>
        </authorList>
    </citation>
    <scope>NUCLEOTIDE SEQUENCE [LARGE SCALE GENOMIC DNA]</scope>
    <source>
        <strain evidence="5 6">NRRL B-14911</strain>
    </source>
</reference>
<dbReference type="Pfam" id="PF00294">
    <property type="entry name" value="PfkB"/>
    <property type="match status" value="1"/>
</dbReference>
<dbReference type="STRING" id="1367477.N288_24875"/>
<dbReference type="OrthoDB" id="9813569at2"/>